<dbReference type="GO" id="GO:0005524">
    <property type="term" value="F:ATP binding"/>
    <property type="evidence" value="ECO:0007669"/>
    <property type="project" value="InterPro"/>
</dbReference>
<dbReference type="SMART" id="SM00760">
    <property type="entry name" value="Bac_DnaA_C"/>
    <property type="match status" value="1"/>
</dbReference>
<reference evidence="2 3" key="1">
    <citation type="submission" date="2018-11" db="EMBL/GenBank/DDBJ databases">
        <title>Flavobacterium sp. nov., YIM 102701-2 draft genome.</title>
        <authorList>
            <person name="Li G."/>
            <person name="Jiang Y."/>
        </authorList>
    </citation>
    <scope>NUCLEOTIDE SEQUENCE [LARGE SCALE GENOMIC DNA]</scope>
    <source>
        <strain evidence="2 3">YIM 102701-2</strain>
    </source>
</reference>
<dbReference type="InterPro" id="IPR013159">
    <property type="entry name" value="DnaA_C"/>
</dbReference>
<dbReference type="GO" id="GO:0006270">
    <property type="term" value="P:DNA replication initiation"/>
    <property type="evidence" value="ECO:0007669"/>
    <property type="project" value="InterPro"/>
</dbReference>
<protein>
    <recommendedName>
        <fullName evidence="1">Chromosomal replication initiator DnaA C-terminal domain-containing protein</fullName>
    </recommendedName>
</protein>
<gene>
    <name evidence="2" type="ORF">EG240_05955</name>
</gene>
<sequence length="124" mass="14753">MKKLIITTISELLGFDGNEIFLKSRKQKYVFARQMSFYYLRNELFWTQIKIGELFDVDHATVIFGIKSFKTRLEIYNEDKIIYLKFKAVLKHGKIDEKELLSAFIIKNKRYLSENLKNYLTAAL</sequence>
<dbReference type="Gene3D" id="1.10.1750.10">
    <property type="match status" value="1"/>
</dbReference>
<comment type="caution">
    <text evidence="2">The sequence shown here is derived from an EMBL/GenBank/DDBJ whole genome shotgun (WGS) entry which is preliminary data.</text>
</comment>
<feature type="domain" description="Chromosomal replication initiator DnaA C-terminal" evidence="1">
    <location>
        <begin position="3"/>
        <end position="69"/>
    </location>
</feature>
<keyword evidence="3" id="KW-1185">Reference proteome</keyword>
<dbReference type="Pfam" id="PF08299">
    <property type="entry name" value="Bac_DnaA_C"/>
    <property type="match status" value="1"/>
</dbReference>
<proteinExistence type="predicted"/>
<dbReference type="OrthoDB" id="19837at2"/>
<dbReference type="InterPro" id="IPR010921">
    <property type="entry name" value="Trp_repressor/repl_initiator"/>
</dbReference>
<dbReference type="RefSeq" id="WP_125018468.1">
    <property type="nucleotide sequence ID" value="NZ_RQVQ01000010.1"/>
</dbReference>
<dbReference type="SUPFAM" id="SSF48295">
    <property type="entry name" value="TrpR-like"/>
    <property type="match status" value="1"/>
</dbReference>
<evidence type="ECO:0000313" key="2">
    <source>
        <dbReference type="EMBL" id="RRJ91548.1"/>
    </source>
</evidence>
<evidence type="ECO:0000259" key="1">
    <source>
        <dbReference type="SMART" id="SM00760"/>
    </source>
</evidence>
<dbReference type="EMBL" id="RQVQ01000010">
    <property type="protein sequence ID" value="RRJ91548.1"/>
    <property type="molecule type" value="Genomic_DNA"/>
</dbReference>
<dbReference type="AlphaFoldDB" id="A0A3P3WAU3"/>
<name>A0A3P3WAU3_9FLAO</name>
<dbReference type="GO" id="GO:0043565">
    <property type="term" value="F:sequence-specific DNA binding"/>
    <property type="evidence" value="ECO:0007669"/>
    <property type="project" value="InterPro"/>
</dbReference>
<accession>A0A3P3WAU3</accession>
<dbReference type="Proteomes" id="UP000275719">
    <property type="component" value="Unassembled WGS sequence"/>
</dbReference>
<dbReference type="GO" id="GO:0006275">
    <property type="term" value="P:regulation of DNA replication"/>
    <property type="evidence" value="ECO:0007669"/>
    <property type="project" value="InterPro"/>
</dbReference>
<organism evidence="2 3">
    <name type="scientific">Paenimyroides tangerinum</name>
    <dbReference type="NCBI Taxonomy" id="2488728"/>
    <lineage>
        <taxon>Bacteria</taxon>
        <taxon>Pseudomonadati</taxon>
        <taxon>Bacteroidota</taxon>
        <taxon>Flavobacteriia</taxon>
        <taxon>Flavobacteriales</taxon>
        <taxon>Flavobacteriaceae</taxon>
        <taxon>Paenimyroides</taxon>
    </lineage>
</organism>
<evidence type="ECO:0000313" key="3">
    <source>
        <dbReference type="Proteomes" id="UP000275719"/>
    </source>
</evidence>